<comment type="caution">
    <text evidence="2">The sequence shown here is derived from an EMBL/GenBank/DDBJ whole genome shotgun (WGS) entry which is preliminary data.</text>
</comment>
<evidence type="ECO:0000313" key="2">
    <source>
        <dbReference type="EMBL" id="OHT15338.1"/>
    </source>
</evidence>
<keyword evidence="1" id="KW-0472">Membrane</keyword>
<gene>
    <name evidence="2" type="ORF">TRFO_42575</name>
</gene>
<evidence type="ECO:0000256" key="1">
    <source>
        <dbReference type="SAM" id="Phobius"/>
    </source>
</evidence>
<name>A0A1J4KW23_9EUKA</name>
<keyword evidence="1" id="KW-1133">Transmembrane helix</keyword>
<evidence type="ECO:0000313" key="3">
    <source>
        <dbReference type="Proteomes" id="UP000179807"/>
    </source>
</evidence>
<dbReference type="RefSeq" id="XP_068368474.1">
    <property type="nucleotide sequence ID" value="XM_068514374.1"/>
</dbReference>
<proteinExistence type="predicted"/>
<feature type="transmembrane region" description="Helical" evidence="1">
    <location>
        <begin position="200"/>
        <end position="233"/>
    </location>
</feature>
<feature type="transmembrane region" description="Helical" evidence="1">
    <location>
        <begin position="299"/>
        <end position="326"/>
    </location>
</feature>
<sequence length="347" mass="40430">MSVKMDDDFLELLEQEFVIFTKDIMLLIQLNDRQTQFLPATMNITNYNIIISLPSQSEIKKIPISNISKFAQSIINECTVFDIFTSQEEVTKIFISDTKPRSAVASILSQLCAANEQGQMICDTFSRELRLQILSYDSLDYYFHHYDEIPRIELSDLSDKQNDDYCKKKQRSETQIKETILLSLNPFNFFSDFVETAPDIFFALFILFIVLCTFIFNFITFGSFVCIVLLLMIAQTASHRIRHPSSHIQIEMNSEDENDKNYEKNPLKSFVLSVQRFQRIAERRVFWKSRDETAEVASFLMLVLLLFLIFDPAFLLVLSLVGLAFFERWDPFGYGSLSTFLSHLILW</sequence>
<dbReference type="Proteomes" id="UP000179807">
    <property type="component" value="Unassembled WGS sequence"/>
</dbReference>
<dbReference type="OrthoDB" id="10537981at2759"/>
<dbReference type="EMBL" id="MLAK01000235">
    <property type="protein sequence ID" value="OHT15338.1"/>
    <property type="molecule type" value="Genomic_DNA"/>
</dbReference>
<reference evidence="2" key="1">
    <citation type="submission" date="2016-10" db="EMBL/GenBank/DDBJ databases">
        <authorList>
            <person name="Benchimol M."/>
            <person name="Almeida L.G."/>
            <person name="Vasconcelos A.T."/>
            <person name="Perreira-Neves A."/>
            <person name="Rosa I.A."/>
            <person name="Tasca T."/>
            <person name="Bogo M.R."/>
            <person name="de Souza W."/>
        </authorList>
    </citation>
    <scope>NUCLEOTIDE SEQUENCE [LARGE SCALE GENOMIC DNA]</scope>
    <source>
        <strain evidence="2">K</strain>
    </source>
</reference>
<dbReference type="AlphaFoldDB" id="A0A1J4KW23"/>
<organism evidence="2 3">
    <name type="scientific">Tritrichomonas foetus</name>
    <dbReference type="NCBI Taxonomy" id="1144522"/>
    <lineage>
        <taxon>Eukaryota</taxon>
        <taxon>Metamonada</taxon>
        <taxon>Parabasalia</taxon>
        <taxon>Tritrichomonadida</taxon>
        <taxon>Tritrichomonadidae</taxon>
        <taxon>Tritrichomonas</taxon>
    </lineage>
</organism>
<dbReference type="GeneID" id="94849078"/>
<keyword evidence="3" id="KW-1185">Reference proteome</keyword>
<keyword evidence="1" id="KW-0812">Transmembrane</keyword>
<accession>A0A1J4KW23</accession>
<dbReference type="VEuPathDB" id="TrichDB:TRFO_42575"/>
<protein>
    <submittedName>
        <fullName evidence="2">Uncharacterized protein</fullName>
    </submittedName>
</protein>